<dbReference type="SUPFAM" id="SSF88659">
    <property type="entry name" value="Sigma3 and sigma4 domains of RNA polymerase sigma factors"/>
    <property type="match status" value="1"/>
</dbReference>
<reference evidence="2 3" key="1">
    <citation type="submission" date="2019-05" db="EMBL/GenBank/DDBJ databases">
        <authorList>
            <person name="Pope W.H."/>
            <person name="Garlena R.A."/>
            <person name="Russell D.A."/>
            <person name="Jacobs-Sera D."/>
            <person name="Hatfull G.F."/>
        </authorList>
    </citation>
    <scope>NUCLEOTIDE SEQUENCE [LARGE SCALE GENOMIC DNA]</scope>
</reference>
<feature type="compositionally biased region" description="Low complexity" evidence="1">
    <location>
        <begin position="195"/>
        <end position="209"/>
    </location>
</feature>
<evidence type="ECO:0000256" key="1">
    <source>
        <dbReference type="SAM" id="MobiDB-lite"/>
    </source>
</evidence>
<dbReference type="InterPro" id="IPR036388">
    <property type="entry name" value="WH-like_DNA-bd_sf"/>
</dbReference>
<evidence type="ECO:0000313" key="2">
    <source>
        <dbReference type="EMBL" id="QDH91805.1"/>
    </source>
</evidence>
<keyword evidence="3" id="KW-1185">Reference proteome</keyword>
<organism evidence="2 3">
    <name type="scientific">Mycobacterium phage Phrappuccino</name>
    <dbReference type="NCBI Taxonomy" id="2591223"/>
    <lineage>
        <taxon>Viruses</taxon>
        <taxon>Duplodnaviria</taxon>
        <taxon>Heunggongvirae</taxon>
        <taxon>Uroviricota</taxon>
        <taxon>Caudoviricetes</taxon>
        <taxon>Phrappuccinovirus</taxon>
        <taxon>Phrappuccinovirus phrappuccino</taxon>
        <taxon>Phreappuccinovirus Phrappuccino</taxon>
    </lineage>
</organism>
<dbReference type="EMBL" id="MK937592">
    <property type="protein sequence ID" value="QDH91805.1"/>
    <property type="molecule type" value="Genomic_DNA"/>
</dbReference>
<feature type="region of interest" description="Disordered" evidence="1">
    <location>
        <begin position="184"/>
        <end position="209"/>
    </location>
</feature>
<protein>
    <submittedName>
        <fullName evidence="2">RNA polymerase sigma-70 factor</fullName>
    </submittedName>
</protein>
<gene>
    <name evidence="2" type="primary">130</name>
    <name evidence="2" type="ORF">SEA_PHRAPPUCCINO_130</name>
</gene>
<sequence>MPRQLPDDPVKRRLAVFRSLYQHMNHWREQIECGLMEDIIIDPASGEEIYFGDLLVGIDDLPPRQREAFALICLEGYTETAAAKVMLPNSKYSTTVQQHLNAALERMVIRYDEQQTGVRQLIRKWRVVMSTLHPVVESHLKDALKTARADIDEQLHELSLKQADLKAARSQVEQLLKNEVPFAVKKPKTEDTDAAEAPAEEAAPEKVAV</sequence>
<dbReference type="Gene3D" id="1.10.10.10">
    <property type="entry name" value="Winged helix-like DNA-binding domain superfamily/Winged helix DNA-binding domain"/>
    <property type="match status" value="1"/>
</dbReference>
<accession>A0A514DDW5</accession>
<dbReference type="Proteomes" id="UP000316777">
    <property type="component" value="Segment"/>
</dbReference>
<name>A0A514DDW5_9CAUD</name>
<dbReference type="GeneID" id="64767051"/>
<evidence type="ECO:0000313" key="3">
    <source>
        <dbReference type="Proteomes" id="UP000316777"/>
    </source>
</evidence>
<proteinExistence type="predicted"/>
<dbReference type="RefSeq" id="YP_010059819.1">
    <property type="nucleotide sequence ID" value="NC_054727.1"/>
</dbReference>
<dbReference type="InterPro" id="IPR013324">
    <property type="entry name" value="RNA_pol_sigma_r3/r4-like"/>
</dbReference>
<dbReference type="KEGG" id="vg:64767051"/>